<name>A0A2S6C3P9_9PEZI</name>
<dbReference type="Proteomes" id="UP000237631">
    <property type="component" value="Unassembled WGS sequence"/>
</dbReference>
<keyword evidence="2" id="KW-1185">Reference proteome</keyword>
<dbReference type="EMBL" id="PNEN01000566">
    <property type="protein sequence ID" value="PPJ54340.1"/>
    <property type="molecule type" value="Genomic_DNA"/>
</dbReference>
<comment type="caution">
    <text evidence="1">The sequence shown here is derived from an EMBL/GenBank/DDBJ whole genome shotgun (WGS) entry which is preliminary data.</text>
</comment>
<dbReference type="InterPro" id="IPR032710">
    <property type="entry name" value="NTF2-like_dom_sf"/>
</dbReference>
<accession>A0A2S6C3P9</accession>
<proteinExistence type="predicted"/>
<dbReference type="AlphaFoldDB" id="A0A2S6C3P9"/>
<dbReference type="SUPFAM" id="SSF54427">
    <property type="entry name" value="NTF2-like"/>
    <property type="match status" value="1"/>
</dbReference>
<evidence type="ECO:0000313" key="1">
    <source>
        <dbReference type="EMBL" id="PPJ54340.1"/>
    </source>
</evidence>
<sequence length="156" mass="18152">MTNPIDEITQRWERDVQEIKTAVDRMIDAMNKDTFTLDNPQVYETHDVRAFQAIHPFWSSQKVFTFDRYIEGYHAYRGHYTEYFIQITENIVNYVDDTHADCHINYEAHNAPPGLIRPGACVLTFHKKDGQWLCTSLATLNGMEPDDRCSKGAFCL</sequence>
<protein>
    <recommendedName>
        <fullName evidence="3">SnoaL-like domain-containing protein</fullName>
    </recommendedName>
</protein>
<gene>
    <name evidence="1" type="ORF">CBER1_07127</name>
</gene>
<evidence type="ECO:0008006" key="3">
    <source>
        <dbReference type="Google" id="ProtNLM"/>
    </source>
</evidence>
<evidence type="ECO:0000313" key="2">
    <source>
        <dbReference type="Proteomes" id="UP000237631"/>
    </source>
</evidence>
<dbReference type="OrthoDB" id="3621521at2759"/>
<organism evidence="1 2">
    <name type="scientific">Cercospora berteroae</name>
    <dbReference type="NCBI Taxonomy" id="357750"/>
    <lineage>
        <taxon>Eukaryota</taxon>
        <taxon>Fungi</taxon>
        <taxon>Dikarya</taxon>
        <taxon>Ascomycota</taxon>
        <taxon>Pezizomycotina</taxon>
        <taxon>Dothideomycetes</taxon>
        <taxon>Dothideomycetidae</taxon>
        <taxon>Mycosphaerellales</taxon>
        <taxon>Mycosphaerellaceae</taxon>
        <taxon>Cercospora</taxon>
    </lineage>
</organism>
<reference evidence="2" key="1">
    <citation type="journal article" date="2017" name="bioRxiv">
        <title>Conservation of a gene cluster reveals novel cercosporin biosynthetic mechanisms and extends production to the genus Colletotrichum.</title>
        <authorList>
            <person name="de Jonge R."/>
            <person name="Ebert M.K."/>
            <person name="Huitt-Roehl C.R."/>
            <person name="Pal P."/>
            <person name="Suttle J.C."/>
            <person name="Spanner R.E."/>
            <person name="Neubauer J.D."/>
            <person name="Jurick W.M.II."/>
            <person name="Stott K.A."/>
            <person name="Secor G.A."/>
            <person name="Thomma B.P.H.J."/>
            <person name="Van de Peer Y."/>
            <person name="Townsend C.A."/>
            <person name="Bolton M.D."/>
        </authorList>
    </citation>
    <scope>NUCLEOTIDE SEQUENCE [LARGE SCALE GENOMIC DNA]</scope>
    <source>
        <strain evidence="2">CBS538.71</strain>
    </source>
</reference>